<keyword evidence="3" id="KW-1003">Cell membrane</keyword>
<dbReference type="PANTHER" id="PTHR40074">
    <property type="entry name" value="O-ACETYLTRANSFERASE WECH"/>
    <property type="match status" value="1"/>
</dbReference>
<organism evidence="9 10">
    <name type="scientific">Flavobacterium luminosum</name>
    <dbReference type="NCBI Taxonomy" id="2949086"/>
    <lineage>
        <taxon>Bacteria</taxon>
        <taxon>Pseudomonadati</taxon>
        <taxon>Bacteroidota</taxon>
        <taxon>Flavobacteriia</taxon>
        <taxon>Flavobacteriales</taxon>
        <taxon>Flavobacteriaceae</taxon>
        <taxon>Flavobacterium</taxon>
    </lineage>
</organism>
<dbReference type="GO" id="GO:0016746">
    <property type="term" value="F:acyltransferase activity"/>
    <property type="evidence" value="ECO:0007669"/>
    <property type="project" value="UniProtKB-KW"/>
</dbReference>
<feature type="transmembrane region" description="Helical" evidence="7">
    <location>
        <begin position="78"/>
        <end position="97"/>
    </location>
</feature>
<reference evidence="9 10" key="1">
    <citation type="submission" date="2022-05" db="EMBL/GenBank/DDBJ databases">
        <title>Flavobacterium sp., isolated from activated sludge.</title>
        <authorList>
            <person name="Ran Q."/>
        </authorList>
    </citation>
    <scope>NUCLEOTIDE SEQUENCE [LARGE SCALE GENOMIC DNA]</scope>
    <source>
        <strain evidence="9 10">HXWNR70</strain>
    </source>
</reference>
<feature type="domain" description="Acyltransferase 3" evidence="8">
    <location>
        <begin position="6"/>
        <end position="309"/>
    </location>
</feature>
<feature type="transmembrane region" description="Helical" evidence="7">
    <location>
        <begin position="180"/>
        <end position="199"/>
    </location>
</feature>
<evidence type="ECO:0000256" key="6">
    <source>
        <dbReference type="ARBA" id="ARBA00023136"/>
    </source>
</evidence>
<evidence type="ECO:0000313" key="9">
    <source>
        <dbReference type="EMBL" id="MCL9809034.1"/>
    </source>
</evidence>
<proteinExistence type="inferred from homology"/>
<keyword evidence="10" id="KW-1185">Reference proteome</keyword>
<keyword evidence="6 7" id="KW-0472">Membrane</keyword>
<dbReference type="InterPro" id="IPR002656">
    <property type="entry name" value="Acyl_transf_3_dom"/>
</dbReference>
<dbReference type="Pfam" id="PF01757">
    <property type="entry name" value="Acyl_transf_3"/>
    <property type="match status" value="1"/>
</dbReference>
<name>A0ABT0TNF6_9FLAO</name>
<dbReference type="EMBL" id="JAMLJM010000004">
    <property type="protein sequence ID" value="MCL9809034.1"/>
    <property type="molecule type" value="Genomic_DNA"/>
</dbReference>
<protein>
    <submittedName>
        <fullName evidence="9">Acyltransferase</fullName>
    </submittedName>
</protein>
<evidence type="ECO:0000256" key="7">
    <source>
        <dbReference type="SAM" id="Phobius"/>
    </source>
</evidence>
<evidence type="ECO:0000259" key="8">
    <source>
        <dbReference type="Pfam" id="PF01757"/>
    </source>
</evidence>
<dbReference type="PANTHER" id="PTHR40074:SF2">
    <property type="entry name" value="O-ACETYLTRANSFERASE WECH"/>
    <property type="match status" value="1"/>
</dbReference>
<keyword evidence="4 7" id="KW-0812">Transmembrane</keyword>
<dbReference type="Proteomes" id="UP001317191">
    <property type="component" value="Unassembled WGS sequence"/>
</dbReference>
<comment type="similarity">
    <text evidence="2">Belongs to the acyltransferase 3 family.</text>
</comment>
<feature type="transmembrane region" description="Helical" evidence="7">
    <location>
        <begin position="36"/>
        <end position="57"/>
    </location>
</feature>
<feature type="transmembrane region" description="Helical" evidence="7">
    <location>
        <begin position="12"/>
        <end position="30"/>
    </location>
</feature>
<accession>A0ABT0TNF6</accession>
<gene>
    <name evidence="9" type="ORF">NAT50_06655</name>
</gene>
<evidence type="ECO:0000256" key="1">
    <source>
        <dbReference type="ARBA" id="ARBA00004651"/>
    </source>
</evidence>
<evidence type="ECO:0000256" key="5">
    <source>
        <dbReference type="ARBA" id="ARBA00022989"/>
    </source>
</evidence>
<keyword evidence="9" id="KW-0808">Transferase</keyword>
<evidence type="ECO:0000256" key="2">
    <source>
        <dbReference type="ARBA" id="ARBA00007400"/>
    </source>
</evidence>
<keyword evidence="5 7" id="KW-1133">Transmembrane helix</keyword>
<sequence>MKSRNNNLDISKIVLAFLVVALHIFPVYKIKGWQGLISYEISSGITRIAVPTFFLISGYFLRNKLNDTAYLWKYAKRILLLYFVWQLIYLPDLIRFYNLGWFSTFDMVLKLVYGYWHLWYLLATVLAVGLLYSVKNLSVKAQSLIILLLFLIGYGYQILYQSNLGFLSSEGRLVYEIMGTTRNFLFFAFPMMLLGTLYDKWKGLMLKIKKAYILLWILLLVEVYFYYSCKIKAMDFLLSLPLLSMLSFYWVNEAPSFSQRIFNPSFSLGIYLVHPYAIRLVYEFLPQKTFDFVVLKYILIVLVAILFWWVIDKINRRVPYLL</sequence>
<feature type="transmembrane region" description="Helical" evidence="7">
    <location>
        <begin position="294"/>
        <end position="311"/>
    </location>
</feature>
<feature type="transmembrane region" description="Helical" evidence="7">
    <location>
        <begin position="141"/>
        <end position="160"/>
    </location>
</feature>
<evidence type="ECO:0000256" key="3">
    <source>
        <dbReference type="ARBA" id="ARBA00022475"/>
    </source>
</evidence>
<evidence type="ECO:0000256" key="4">
    <source>
        <dbReference type="ARBA" id="ARBA00022692"/>
    </source>
</evidence>
<dbReference type="RefSeq" id="WP_250592444.1">
    <property type="nucleotide sequence ID" value="NZ_JAMLJM010000004.1"/>
</dbReference>
<feature type="transmembrane region" description="Helical" evidence="7">
    <location>
        <begin position="117"/>
        <end position="134"/>
    </location>
</feature>
<comment type="subcellular location">
    <subcellularLocation>
        <location evidence="1">Cell membrane</location>
        <topology evidence="1">Multi-pass membrane protein</topology>
    </subcellularLocation>
</comment>
<feature type="transmembrane region" description="Helical" evidence="7">
    <location>
        <begin position="263"/>
        <end position="282"/>
    </location>
</feature>
<evidence type="ECO:0000313" key="10">
    <source>
        <dbReference type="Proteomes" id="UP001317191"/>
    </source>
</evidence>
<comment type="caution">
    <text evidence="9">The sequence shown here is derived from an EMBL/GenBank/DDBJ whole genome shotgun (WGS) entry which is preliminary data.</text>
</comment>
<feature type="transmembrane region" description="Helical" evidence="7">
    <location>
        <begin position="211"/>
        <end position="227"/>
    </location>
</feature>
<keyword evidence="9" id="KW-0012">Acyltransferase</keyword>
<feature type="transmembrane region" description="Helical" evidence="7">
    <location>
        <begin position="233"/>
        <end position="251"/>
    </location>
</feature>